<comment type="caution">
    <text evidence="2">The sequence shown here is derived from an EMBL/GenBank/DDBJ whole genome shotgun (WGS) entry which is preliminary data.</text>
</comment>
<dbReference type="AlphaFoldDB" id="A0A3N1XQ87"/>
<evidence type="ECO:0000313" key="2">
    <source>
        <dbReference type="EMBL" id="ROR28341.1"/>
    </source>
</evidence>
<sequence length="73" mass="8729">MKYYNDKMNNKESHVNTGDYKRPYQMNRNFVADQYKTQEIIKKTGETSELIIEDNTVYEIDKECIACLKNKKI</sequence>
<evidence type="ECO:0000313" key="3">
    <source>
        <dbReference type="Proteomes" id="UP000273083"/>
    </source>
</evidence>
<organism evidence="2 3">
    <name type="scientific">Mobilisporobacter senegalensis</name>
    <dbReference type="NCBI Taxonomy" id="1329262"/>
    <lineage>
        <taxon>Bacteria</taxon>
        <taxon>Bacillati</taxon>
        <taxon>Bacillota</taxon>
        <taxon>Clostridia</taxon>
        <taxon>Lachnospirales</taxon>
        <taxon>Lachnospiraceae</taxon>
        <taxon>Mobilisporobacter</taxon>
    </lineage>
</organism>
<feature type="region of interest" description="Disordered" evidence="1">
    <location>
        <begin position="1"/>
        <end position="21"/>
    </location>
</feature>
<dbReference type="OrthoDB" id="2084029at2"/>
<keyword evidence="3" id="KW-1185">Reference proteome</keyword>
<proteinExistence type="predicted"/>
<name>A0A3N1XQ87_9FIRM</name>
<accession>A0A3N1XQ87</accession>
<protein>
    <submittedName>
        <fullName evidence="2">Uncharacterized protein</fullName>
    </submittedName>
</protein>
<dbReference type="EMBL" id="RJVG01000005">
    <property type="protein sequence ID" value="ROR28341.1"/>
    <property type="molecule type" value="Genomic_DNA"/>
</dbReference>
<dbReference type="RefSeq" id="WP_123609511.1">
    <property type="nucleotide sequence ID" value="NZ_RJVG01000005.1"/>
</dbReference>
<dbReference type="Proteomes" id="UP000273083">
    <property type="component" value="Unassembled WGS sequence"/>
</dbReference>
<reference evidence="2 3" key="1">
    <citation type="submission" date="2018-11" db="EMBL/GenBank/DDBJ databases">
        <title>Genomic Encyclopedia of Type Strains, Phase IV (KMG-IV): sequencing the most valuable type-strain genomes for metagenomic binning, comparative biology and taxonomic classification.</title>
        <authorList>
            <person name="Goeker M."/>
        </authorList>
    </citation>
    <scope>NUCLEOTIDE SEQUENCE [LARGE SCALE GENOMIC DNA]</scope>
    <source>
        <strain evidence="2 3">DSM 26537</strain>
    </source>
</reference>
<evidence type="ECO:0000256" key="1">
    <source>
        <dbReference type="SAM" id="MobiDB-lite"/>
    </source>
</evidence>
<gene>
    <name evidence="2" type="ORF">EDD66_105283</name>
</gene>